<evidence type="ECO:0000313" key="2">
    <source>
        <dbReference type="EMBL" id="KAK9097271.1"/>
    </source>
</evidence>
<evidence type="ECO:0000313" key="3">
    <source>
        <dbReference type="Proteomes" id="UP001417504"/>
    </source>
</evidence>
<dbReference type="AlphaFoldDB" id="A0AAP0EQ09"/>
<name>A0AAP0EQ09_9MAGN</name>
<proteinExistence type="predicted"/>
<sequence length="105" mass="11539">MIRDWSKVVPGASPEHRRSQSTSVNDGAAVEFVVLIQVFSWCLGRCRVLAAARVTGGGWRRALVVHQSPNHPEAPPLTANGWKSCCIALFQNSPLFRVLPKNLYG</sequence>
<gene>
    <name evidence="2" type="ORF">Sjap_022768</name>
</gene>
<evidence type="ECO:0000256" key="1">
    <source>
        <dbReference type="SAM" id="MobiDB-lite"/>
    </source>
</evidence>
<dbReference type="Proteomes" id="UP001417504">
    <property type="component" value="Unassembled WGS sequence"/>
</dbReference>
<dbReference type="EMBL" id="JBBNAE010000009">
    <property type="protein sequence ID" value="KAK9097271.1"/>
    <property type="molecule type" value="Genomic_DNA"/>
</dbReference>
<feature type="region of interest" description="Disordered" evidence="1">
    <location>
        <begin position="1"/>
        <end position="21"/>
    </location>
</feature>
<accession>A0AAP0EQ09</accession>
<organism evidence="2 3">
    <name type="scientific">Stephania japonica</name>
    <dbReference type="NCBI Taxonomy" id="461633"/>
    <lineage>
        <taxon>Eukaryota</taxon>
        <taxon>Viridiplantae</taxon>
        <taxon>Streptophyta</taxon>
        <taxon>Embryophyta</taxon>
        <taxon>Tracheophyta</taxon>
        <taxon>Spermatophyta</taxon>
        <taxon>Magnoliopsida</taxon>
        <taxon>Ranunculales</taxon>
        <taxon>Menispermaceae</taxon>
        <taxon>Menispermoideae</taxon>
        <taxon>Cissampelideae</taxon>
        <taxon>Stephania</taxon>
    </lineage>
</organism>
<comment type="caution">
    <text evidence="2">The sequence shown here is derived from an EMBL/GenBank/DDBJ whole genome shotgun (WGS) entry which is preliminary data.</text>
</comment>
<reference evidence="2 3" key="1">
    <citation type="submission" date="2024-01" db="EMBL/GenBank/DDBJ databases">
        <title>Genome assemblies of Stephania.</title>
        <authorList>
            <person name="Yang L."/>
        </authorList>
    </citation>
    <scope>NUCLEOTIDE SEQUENCE [LARGE SCALE GENOMIC DNA]</scope>
    <source>
        <strain evidence="2">QJT</strain>
        <tissue evidence="2">Leaf</tissue>
    </source>
</reference>
<protein>
    <submittedName>
        <fullName evidence="2">Uncharacterized protein</fullName>
    </submittedName>
</protein>
<keyword evidence="3" id="KW-1185">Reference proteome</keyword>